<accession>A0A8H4N1Q1</accession>
<evidence type="ECO:0008006" key="5">
    <source>
        <dbReference type="Google" id="ProtNLM"/>
    </source>
</evidence>
<comment type="caution">
    <text evidence="3">The sequence shown here is derived from an EMBL/GenBank/DDBJ whole genome shotgun (WGS) entry which is preliminary data.</text>
</comment>
<protein>
    <recommendedName>
        <fullName evidence="5">Zn(2)-C6 fungal-type domain-containing protein</fullName>
    </recommendedName>
</protein>
<organism evidence="3 4">
    <name type="scientific">Botryosphaeria dothidea</name>
    <dbReference type="NCBI Taxonomy" id="55169"/>
    <lineage>
        <taxon>Eukaryota</taxon>
        <taxon>Fungi</taxon>
        <taxon>Dikarya</taxon>
        <taxon>Ascomycota</taxon>
        <taxon>Pezizomycotina</taxon>
        <taxon>Dothideomycetes</taxon>
        <taxon>Dothideomycetes incertae sedis</taxon>
        <taxon>Botryosphaeriales</taxon>
        <taxon>Botryosphaeriaceae</taxon>
        <taxon>Botryosphaeria</taxon>
    </lineage>
</organism>
<dbReference type="EMBL" id="WWBZ02000082">
    <property type="protein sequence ID" value="KAF4300939.1"/>
    <property type="molecule type" value="Genomic_DNA"/>
</dbReference>
<dbReference type="Proteomes" id="UP000572817">
    <property type="component" value="Unassembled WGS sequence"/>
</dbReference>
<gene>
    <name evidence="3" type="ORF">GTA08_BOTSDO06824</name>
    <name evidence="2" type="ORF">GTA08_BOTSDO11018</name>
</gene>
<evidence type="ECO:0000313" key="2">
    <source>
        <dbReference type="EMBL" id="KAF4300939.1"/>
    </source>
</evidence>
<evidence type="ECO:0000256" key="1">
    <source>
        <dbReference type="SAM" id="MobiDB-lite"/>
    </source>
</evidence>
<evidence type="ECO:0000313" key="3">
    <source>
        <dbReference type="EMBL" id="KAF4305710.1"/>
    </source>
</evidence>
<proteinExistence type="predicted"/>
<dbReference type="EMBL" id="WWBZ02000040">
    <property type="protein sequence ID" value="KAF4305710.1"/>
    <property type="molecule type" value="Genomic_DNA"/>
</dbReference>
<feature type="region of interest" description="Disordered" evidence="1">
    <location>
        <begin position="1"/>
        <end position="80"/>
    </location>
</feature>
<dbReference type="OrthoDB" id="3940119at2759"/>
<name>A0A8H4N1Q1_9PEZI</name>
<evidence type="ECO:0000313" key="4">
    <source>
        <dbReference type="Proteomes" id="UP000572817"/>
    </source>
</evidence>
<feature type="compositionally biased region" description="Polar residues" evidence="1">
    <location>
        <begin position="1"/>
        <end position="61"/>
    </location>
</feature>
<feature type="region of interest" description="Disordered" evidence="1">
    <location>
        <begin position="94"/>
        <end position="152"/>
    </location>
</feature>
<dbReference type="AlphaFoldDB" id="A0A8H4N1Q1"/>
<reference evidence="3 4" key="1">
    <citation type="submission" date="2020-04" db="EMBL/GenBank/DDBJ databases">
        <title>Genome Assembly and Annotation of Botryosphaeria dothidea sdau 11-99, a Latent Pathogen of Apple Fruit Ring Rot in China.</title>
        <authorList>
            <person name="Yu C."/>
            <person name="Diao Y."/>
            <person name="Lu Q."/>
            <person name="Zhao J."/>
            <person name="Cui S."/>
            <person name="Peng C."/>
            <person name="He B."/>
            <person name="Liu H."/>
        </authorList>
    </citation>
    <scope>NUCLEOTIDE SEQUENCE [LARGE SCALE GENOMIC DNA]</scope>
    <source>
        <strain evidence="4">sdau11-99</strain>
        <strain evidence="3">Sdau11-99</strain>
    </source>
</reference>
<keyword evidence="4" id="KW-1185">Reference proteome</keyword>
<sequence length="196" mass="20547">MPSPLQSKAPSPNTTFSKTNSPSVASSKETSPIFSASNTASPTLSMSKTGSPAPTETSTPVLTPAMARTNSNPVFTPVAPRAGIPIIPSPSLQKTVMSSISPPAAIPQNIQKENAPARNKVAKKHATDSPTADPSPVKPTPTPSAPRSVKKSRCERCVKQHGACDLDVRRPCDRCAKAGLSAAECIPREYKPKKKP</sequence>